<dbReference type="Proteomes" id="UP001142489">
    <property type="component" value="Unassembled WGS sequence"/>
</dbReference>
<dbReference type="GO" id="GO:0031545">
    <property type="term" value="F:peptidyl-proline 4-dioxygenase activity"/>
    <property type="evidence" value="ECO:0007669"/>
    <property type="project" value="TreeGrafter"/>
</dbReference>
<protein>
    <recommendedName>
        <fullName evidence="5">Egl-9 family hypoxia inducible factor 2</fullName>
    </recommendedName>
</protein>
<dbReference type="GO" id="GO:0005737">
    <property type="term" value="C:cytoplasm"/>
    <property type="evidence" value="ECO:0007669"/>
    <property type="project" value="TreeGrafter"/>
</dbReference>
<reference evidence="3" key="1">
    <citation type="journal article" date="2023" name="DNA Res.">
        <title>Chromosome-level genome assembly of Phrynocephalus forsythii using third-generation DNA sequencing and Hi-C analysis.</title>
        <authorList>
            <person name="Qi Y."/>
            <person name="Zhao W."/>
            <person name="Zhao Y."/>
            <person name="Niu C."/>
            <person name="Cao S."/>
            <person name="Zhang Y."/>
        </authorList>
    </citation>
    <scope>NUCLEOTIDE SEQUENCE</scope>
    <source>
        <tissue evidence="3">Muscle</tissue>
    </source>
</reference>
<dbReference type="GO" id="GO:0071456">
    <property type="term" value="P:cellular response to hypoxia"/>
    <property type="evidence" value="ECO:0007669"/>
    <property type="project" value="TreeGrafter"/>
</dbReference>
<feature type="region of interest" description="Disordered" evidence="2">
    <location>
        <begin position="218"/>
        <end position="245"/>
    </location>
</feature>
<dbReference type="OrthoDB" id="76265at2759"/>
<evidence type="ECO:0000256" key="2">
    <source>
        <dbReference type="SAM" id="MobiDB-lite"/>
    </source>
</evidence>
<evidence type="ECO:0000256" key="1">
    <source>
        <dbReference type="ARBA" id="ARBA00022896"/>
    </source>
</evidence>
<dbReference type="GO" id="GO:0008198">
    <property type="term" value="F:ferrous iron binding"/>
    <property type="evidence" value="ECO:0007669"/>
    <property type="project" value="TreeGrafter"/>
</dbReference>
<accession>A0A9Q0Y6Z3</accession>
<feature type="compositionally biased region" description="Basic and acidic residues" evidence="2">
    <location>
        <begin position="33"/>
        <end position="46"/>
    </location>
</feature>
<keyword evidence="4" id="KW-1185">Reference proteome</keyword>
<dbReference type="PANTHER" id="PTHR12907:SF26">
    <property type="entry name" value="HIF PROLYL HYDROXYLASE, ISOFORM C"/>
    <property type="match status" value="1"/>
</dbReference>
<dbReference type="Gene3D" id="2.60.120.620">
    <property type="entry name" value="q2cbj1_9rhob like domain"/>
    <property type="match status" value="1"/>
</dbReference>
<dbReference type="GO" id="GO:0031418">
    <property type="term" value="F:L-ascorbic acid binding"/>
    <property type="evidence" value="ECO:0007669"/>
    <property type="project" value="UniProtKB-KW"/>
</dbReference>
<evidence type="ECO:0000313" key="3">
    <source>
        <dbReference type="EMBL" id="KAJ7344933.1"/>
    </source>
</evidence>
<gene>
    <name evidence="3" type="ORF">JRQ81_000883</name>
</gene>
<organism evidence="3 4">
    <name type="scientific">Phrynocephalus forsythii</name>
    <dbReference type="NCBI Taxonomy" id="171643"/>
    <lineage>
        <taxon>Eukaryota</taxon>
        <taxon>Metazoa</taxon>
        <taxon>Chordata</taxon>
        <taxon>Craniata</taxon>
        <taxon>Vertebrata</taxon>
        <taxon>Euteleostomi</taxon>
        <taxon>Lepidosauria</taxon>
        <taxon>Squamata</taxon>
        <taxon>Bifurcata</taxon>
        <taxon>Unidentata</taxon>
        <taxon>Episquamata</taxon>
        <taxon>Toxicofera</taxon>
        <taxon>Iguania</taxon>
        <taxon>Acrodonta</taxon>
        <taxon>Agamidae</taxon>
        <taxon>Agaminae</taxon>
        <taxon>Phrynocephalus</taxon>
    </lineage>
</organism>
<evidence type="ECO:0000313" key="4">
    <source>
        <dbReference type="Proteomes" id="UP001142489"/>
    </source>
</evidence>
<evidence type="ECO:0008006" key="5">
    <source>
        <dbReference type="Google" id="ProtNLM"/>
    </source>
</evidence>
<feature type="region of interest" description="Disordered" evidence="2">
    <location>
        <begin position="1"/>
        <end position="97"/>
    </location>
</feature>
<dbReference type="EMBL" id="JAPFRF010000001">
    <property type="protein sequence ID" value="KAJ7344933.1"/>
    <property type="molecule type" value="Genomic_DNA"/>
</dbReference>
<name>A0A9Q0Y6Z3_9SAUR</name>
<sequence>MASGGQAPGQPPPAERREDSVESMRAIFVDYPESSREDRGRRRREEQEPDGSSAEGPTKGSPEATVGPAGAAEARVVEGPSPGSGPPPPKRAPLREHRRDAPRLVSQYIVPCMDAYGLCLVDRFLGHRMAEKVFQEVLSLHLSGKFQDGALAGQKAGSSRDIRGDQILWVEGNEPGCENIGSLLKRMDKLIMYADGKLGHYKIRGRHKRVTVVEADMLGKNSSMAETTPPPPSGRSPPDHKSRLC</sequence>
<proteinExistence type="predicted"/>
<comment type="caution">
    <text evidence="3">The sequence shown here is derived from an EMBL/GenBank/DDBJ whole genome shotgun (WGS) entry which is preliminary data.</text>
</comment>
<dbReference type="GO" id="GO:0005634">
    <property type="term" value="C:nucleus"/>
    <property type="evidence" value="ECO:0007669"/>
    <property type="project" value="TreeGrafter"/>
</dbReference>
<dbReference type="PANTHER" id="PTHR12907">
    <property type="entry name" value="EGL NINE HOMOLOG-RELATED"/>
    <property type="match status" value="1"/>
</dbReference>
<dbReference type="InterPro" id="IPR051559">
    <property type="entry name" value="HIF_prolyl_hydroxylases"/>
</dbReference>
<dbReference type="AlphaFoldDB" id="A0A9Q0Y6Z3"/>
<keyword evidence="1" id="KW-0847">Vitamin C</keyword>